<comment type="function">
    <text evidence="2">Ferredoxins are iron-sulfur proteins that transfer electrons in a wide variety of metabolic reactions.</text>
</comment>
<dbReference type="PROSITE" id="PS51379">
    <property type="entry name" value="4FE4S_FER_2"/>
    <property type="match status" value="2"/>
</dbReference>
<dbReference type="PANTHER" id="PTHR24960">
    <property type="entry name" value="PHOTOSYSTEM I IRON-SULFUR CENTER-RELATED"/>
    <property type="match status" value="1"/>
</dbReference>
<organism evidence="10 11">
    <name type="scientific">Allofournierella massiliensis</name>
    <dbReference type="NCBI Taxonomy" id="1650663"/>
    <lineage>
        <taxon>Bacteria</taxon>
        <taxon>Bacillati</taxon>
        <taxon>Bacillota</taxon>
        <taxon>Clostridia</taxon>
        <taxon>Eubacteriales</taxon>
        <taxon>Oscillospiraceae</taxon>
        <taxon>Allofournierella</taxon>
    </lineage>
</organism>
<evidence type="ECO:0000259" key="8">
    <source>
        <dbReference type="PROSITE" id="PS50902"/>
    </source>
</evidence>
<evidence type="ECO:0000256" key="4">
    <source>
        <dbReference type="ARBA" id="ARBA00022485"/>
    </source>
</evidence>
<reference evidence="10 11" key="2">
    <citation type="submission" date="2023-06" db="EMBL/GenBank/DDBJ databases">
        <title>Identification and characterization of horizontal gene transfer across gut microbiota members of farm animals based on homology search.</title>
        <authorList>
            <person name="Schwarzerova J."/>
            <person name="Nykrynova M."/>
            <person name="Jureckova K."/>
            <person name="Cejkova D."/>
            <person name="Rychlik I."/>
        </authorList>
    </citation>
    <scope>NUCLEOTIDE SEQUENCE [LARGE SCALE GENOMIC DNA]</scope>
    <source>
        <strain evidence="10 11">ET340</strain>
    </source>
</reference>
<sequence>MKINVFYFSPTGGTKKAAQHLAGALGGETVCTDLTVHPAQAGPADAAVIAVPSFGGRVPPLAAQRIRQLQGGGTPAVLLCVYGNRAYEDTLAELHDLAVEAGFRVVAAAAAIAEHSIARQFAAGRPDAQDLDQLSAFGEAIRAKLDRGELTEPELPGNRPYKPFGVLPMLPAPTGGCVSCGVCARECPAQAIDPQDVSKVNKDACISCMRCIAVCPHAARQLPPEMLDVLSNKLAKVCADRKENELYL</sequence>
<evidence type="ECO:0000313" key="10">
    <source>
        <dbReference type="EMBL" id="MDM8200619.1"/>
    </source>
</evidence>
<feature type="domain" description="4Fe-4S ferredoxin-type" evidence="9">
    <location>
        <begin position="196"/>
        <end position="225"/>
    </location>
</feature>
<dbReference type="InterPro" id="IPR001226">
    <property type="entry name" value="Flavodoxin_CS"/>
</dbReference>
<evidence type="ECO:0000256" key="6">
    <source>
        <dbReference type="ARBA" id="ARBA00023004"/>
    </source>
</evidence>
<dbReference type="Pfam" id="PF12838">
    <property type="entry name" value="Fer4_7"/>
    <property type="match status" value="1"/>
</dbReference>
<evidence type="ECO:0000256" key="5">
    <source>
        <dbReference type="ARBA" id="ARBA00022723"/>
    </source>
</evidence>
<dbReference type="InterPro" id="IPR017896">
    <property type="entry name" value="4Fe4S_Fe-S-bd"/>
</dbReference>
<dbReference type="InterPro" id="IPR017900">
    <property type="entry name" value="4Fe4S_Fe_S_CS"/>
</dbReference>
<reference evidence="10 11" key="3">
    <citation type="submission" date="2023-06" db="EMBL/GenBank/DDBJ databases">
        <authorList>
            <person name="Zeman M."/>
            <person name="Kubasova T."/>
            <person name="Jahodarova E."/>
            <person name="Nykrynova M."/>
            <person name="Rychlik I."/>
        </authorList>
    </citation>
    <scope>NUCLEOTIDE SEQUENCE [LARGE SCALE GENOMIC DNA]</scope>
    <source>
        <strain evidence="10 11">ET340</strain>
    </source>
</reference>
<dbReference type="InterPro" id="IPR008254">
    <property type="entry name" value="Flavodoxin/NO_synth"/>
</dbReference>
<feature type="domain" description="4Fe-4S ferredoxin-type" evidence="9">
    <location>
        <begin position="166"/>
        <end position="195"/>
    </location>
</feature>
<keyword evidence="5" id="KW-0479">Metal-binding</keyword>
<evidence type="ECO:0000256" key="2">
    <source>
        <dbReference type="ARBA" id="ARBA00003532"/>
    </source>
</evidence>
<dbReference type="Gene3D" id="3.40.50.360">
    <property type="match status" value="1"/>
</dbReference>
<dbReference type="Proteomes" id="UP001529380">
    <property type="component" value="Unassembled WGS sequence"/>
</dbReference>
<dbReference type="SUPFAM" id="SSF52218">
    <property type="entry name" value="Flavoproteins"/>
    <property type="match status" value="1"/>
</dbReference>
<comment type="cofactor">
    <cofactor evidence="1">
        <name>[4Fe-4S] cluster</name>
        <dbReference type="ChEBI" id="CHEBI:49883"/>
    </cofactor>
</comment>
<keyword evidence="4" id="KW-0004">4Fe-4S</keyword>
<name>A0ABT7UP02_9FIRM</name>
<keyword evidence="6" id="KW-0408">Iron</keyword>
<evidence type="ECO:0000256" key="7">
    <source>
        <dbReference type="ARBA" id="ARBA00023014"/>
    </source>
</evidence>
<dbReference type="SUPFAM" id="SSF54862">
    <property type="entry name" value="4Fe-4S ferredoxins"/>
    <property type="match status" value="1"/>
</dbReference>
<feature type="domain" description="Flavodoxin-like" evidence="8">
    <location>
        <begin position="3"/>
        <end position="142"/>
    </location>
</feature>
<dbReference type="InterPro" id="IPR050157">
    <property type="entry name" value="PSI_iron-sulfur_center"/>
</dbReference>
<gene>
    <name evidence="10" type="ORF">QUW08_04825</name>
</gene>
<protein>
    <recommendedName>
        <fullName evidence="3">Ferredoxin</fullName>
    </recommendedName>
</protein>
<keyword evidence="7" id="KW-0411">Iron-sulfur</keyword>
<dbReference type="Gene3D" id="3.30.70.20">
    <property type="match status" value="1"/>
</dbReference>
<dbReference type="InterPro" id="IPR029039">
    <property type="entry name" value="Flavoprotein-like_sf"/>
</dbReference>
<accession>A0ABT7UP02</accession>
<dbReference type="PROSITE" id="PS50902">
    <property type="entry name" value="FLAVODOXIN_LIKE"/>
    <property type="match status" value="1"/>
</dbReference>
<dbReference type="EMBL" id="JAUDCL010000006">
    <property type="protein sequence ID" value="MDM8200619.1"/>
    <property type="molecule type" value="Genomic_DNA"/>
</dbReference>
<reference evidence="11" key="1">
    <citation type="submission" date="2023-06" db="EMBL/GenBank/DDBJ databases">
        <title>Identification and characterization of horizontal gene transfer across gut microbiota members of farm animals based on homology search.</title>
        <authorList>
            <person name="Zeman M."/>
            <person name="Kubasova T."/>
            <person name="Jahodarova E."/>
            <person name="Nykrynova M."/>
            <person name="Rychlik I."/>
        </authorList>
    </citation>
    <scope>NUCLEOTIDE SEQUENCE [LARGE SCALE GENOMIC DNA]</scope>
    <source>
        <strain evidence="11">ET340</strain>
    </source>
</reference>
<evidence type="ECO:0000256" key="1">
    <source>
        <dbReference type="ARBA" id="ARBA00001966"/>
    </source>
</evidence>
<evidence type="ECO:0000259" key="9">
    <source>
        <dbReference type="PROSITE" id="PS51379"/>
    </source>
</evidence>
<dbReference type="PROSITE" id="PS00201">
    <property type="entry name" value="FLAVODOXIN"/>
    <property type="match status" value="1"/>
</dbReference>
<evidence type="ECO:0000313" key="11">
    <source>
        <dbReference type="Proteomes" id="UP001529380"/>
    </source>
</evidence>
<keyword evidence="11" id="KW-1185">Reference proteome</keyword>
<dbReference type="RefSeq" id="WP_289599359.1">
    <property type="nucleotide sequence ID" value="NZ_JAUDCL010000006.1"/>
</dbReference>
<comment type="caution">
    <text evidence="10">The sequence shown here is derived from an EMBL/GenBank/DDBJ whole genome shotgun (WGS) entry which is preliminary data.</text>
</comment>
<dbReference type="PANTHER" id="PTHR24960:SF79">
    <property type="entry name" value="PHOTOSYSTEM I IRON-SULFUR CENTER"/>
    <property type="match status" value="1"/>
</dbReference>
<proteinExistence type="predicted"/>
<evidence type="ECO:0000256" key="3">
    <source>
        <dbReference type="ARBA" id="ARBA00013529"/>
    </source>
</evidence>
<dbReference type="PROSITE" id="PS00198">
    <property type="entry name" value="4FE4S_FER_1"/>
    <property type="match status" value="2"/>
</dbReference>